<dbReference type="GO" id="GO:0000014">
    <property type="term" value="F:single-stranded DNA endodeoxyribonuclease activity"/>
    <property type="evidence" value="ECO:0007669"/>
    <property type="project" value="TreeGrafter"/>
</dbReference>
<dbReference type="GO" id="GO:0003690">
    <property type="term" value="F:double-stranded DNA binding"/>
    <property type="evidence" value="ECO:0007669"/>
    <property type="project" value="TreeGrafter"/>
</dbReference>
<evidence type="ECO:0000259" key="2">
    <source>
        <dbReference type="Pfam" id="PF17906"/>
    </source>
</evidence>
<gene>
    <name evidence="3" type="ORF">HPBE_LOCUS5076</name>
</gene>
<dbReference type="AlphaFoldDB" id="A0A183FF38"/>
<dbReference type="InterPro" id="IPR052709">
    <property type="entry name" value="Transposase-MT_Hybrid"/>
</dbReference>
<proteinExistence type="predicted"/>
<dbReference type="GO" id="GO:0044547">
    <property type="term" value="F:DNA topoisomerase binding"/>
    <property type="evidence" value="ECO:0007669"/>
    <property type="project" value="TreeGrafter"/>
</dbReference>
<organism evidence="4 5">
    <name type="scientific">Heligmosomoides polygyrus</name>
    <name type="common">Parasitic roundworm</name>
    <dbReference type="NCBI Taxonomy" id="6339"/>
    <lineage>
        <taxon>Eukaryota</taxon>
        <taxon>Metazoa</taxon>
        <taxon>Ecdysozoa</taxon>
        <taxon>Nematoda</taxon>
        <taxon>Chromadorea</taxon>
        <taxon>Rhabditida</taxon>
        <taxon>Rhabditina</taxon>
        <taxon>Rhabditomorpha</taxon>
        <taxon>Strongyloidea</taxon>
        <taxon>Heligmosomidae</taxon>
        <taxon>Heligmosomoides</taxon>
    </lineage>
</organism>
<accession>A0A3P7WQL0</accession>
<evidence type="ECO:0000313" key="5">
    <source>
        <dbReference type="WBParaSite" id="HPBE_0000507501-mRNA-1"/>
    </source>
</evidence>
<dbReference type="PANTHER" id="PTHR46060">
    <property type="entry name" value="MARINER MOS1 TRANSPOSASE-LIKE PROTEIN"/>
    <property type="match status" value="1"/>
</dbReference>
<dbReference type="GO" id="GO:0000793">
    <property type="term" value="C:condensed chromosome"/>
    <property type="evidence" value="ECO:0007669"/>
    <property type="project" value="TreeGrafter"/>
</dbReference>
<dbReference type="Pfam" id="PF17906">
    <property type="entry name" value="HTH_48"/>
    <property type="match status" value="1"/>
</dbReference>
<protein>
    <submittedName>
        <fullName evidence="5">HTH_48 domain-containing protein</fullName>
    </submittedName>
</protein>
<dbReference type="Proteomes" id="UP000050761">
    <property type="component" value="Unassembled WGS sequence"/>
</dbReference>
<dbReference type="EMBL" id="UZAH01025409">
    <property type="protein sequence ID" value="VDO63321.1"/>
    <property type="molecule type" value="Genomic_DNA"/>
</dbReference>
<feature type="compositionally biased region" description="Polar residues" evidence="1">
    <location>
        <begin position="178"/>
        <end position="196"/>
    </location>
</feature>
<reference evidence="3 4" key="1">
    <citation type="submission" date="2018-11" db="EMBL/GenBank/DDBJ databases">
        <authorList>
            <consortium name="Pathogen Informatics"/>
        </authorList>
    </citation>
    <scope>NUCLEOTIDE SEQUENCE [LARGE SCALE GENOMIC DNA]</scope>
</reference>
<dbReference type="GO" id="GO:0015074">
    <property type="term" value="P:DNA integration"/>
    <property type="evidence" value="ECO:0007669"/>
    <property type="project" value="TreeGrafter"/>
</dbReference>
<dbReference type="WBParaSite" id="HPBE_0000507501-mRNA-1">
    <property type="protein sequence ID" value="HPBE_0000507501-mRNA-1"/>
    <property type="gene ID" value="HPBE_0000507501"/>
</dbReference>
<evidence type="ECO:0000313" key="4">
    <source>
        <dbReference type="Proteomes" id="UP000050761"/>
    </source>
</evidence>
<dbReference type="GO" id="GO:0031297">
    <property type="term" value="P:replication fork processing"/>
    <property type="evidence" value="ECO:0007669"/>
    <property type="project" value="TreeGrafter"/>
</dbReference>
<dbReference type="GO" id="GO:0000729">
    <property type="term" value="P:DNA double-strand break processing"/>
    <property type="evidence" value="ECO:0007669"/>
    <property type="project" value="TreeGrafter"/>
</dbReference>
<dbReference type="GO" id="GO:0044774">
    <property type="term" value="P:mitotic DNA integrity checkpoint signaling"/>
    <property type="evidence" value="ECO:0007669"/>
    <property type="project" value="TreeGrafter"/>
</dbReference>
<reference evidence="5" key="2">
    <citation type="submission" date="2019-09" db="UniProtKB">
        <authorList>
            <consortium name="WormBaseParasite"/>
        </authorList>
    </citation>
    <scope>IDENTIFICATION</scope>
</reference>
<dbReference type="Gene3D" id="1.10.10.1450">
    <property type="match status" value="1"/>
</dbReference>
<dbReference type="GO" id="GO:0005634">
    <property type="term" value="C:nucleus"/>
    <property type="evidence" value="ECO:0007669"/>
    <property type="project" value="TreeGrafter"/>
</dbReference>
<dbReference type="GO" id="GO:0042800">
    <property type="term" value="F:histone H3K4 methyltransferase activity"/>
    <property type="evidence" value="ECO:0007669"/>
    <property type="project" value="TreeGrafter"/>
</dbReference>
<feature type="domain" description="Mos1 transposase HTH" evidence="2">
    <location>
        <begin position="6"/>
        <end position="52"/>
    </location>
</feature>
<evidence type="ECO:0000313" key="3">
    <source>
        <dbReference type="EMBL" id="VDO63321.1"/>
    </source>
</evidence>
<feature type="region of interest" description="Disordered" evidence="1">
    <location>
        <begin position="151"/>
        <end position="201"/>
    </location>
</feature>
<sequence length="385" mass="42603">MGQGRIRTFVCYEWLLGNDTGTAVANICRACKEDAVSQRTVRCWFNRFESGDTSLEDREHSGRPSTVDDDEVRRCIKENQGRTVTASIYTRDEAPTLVLGAADVTQEEAQASTANFECPLSKDELCGIYDKALARHQKIVMKRQQTEDLEGVDDVGFATPKESPSQVDAAAAEERDASQSSSIQPLESEGQSSAQPAESELRNVSADLASIDPSAGGELHDESVLGQCNSSGAETKEAVVALSNSEEPFKALDEFDFRAEFDRRFREKKTPSTEAIDLPVIGKPNKDDVVHSYRRRGLFDNVEYRRPPLVHGVSSLDNPDTGIASKTRTVFSYDEVDLDRRMEGEEELNNNILSPNSYMTEKIVRAVLAEKPVSPLTPNRRMSVV</sequence>
<dbReference type="InterPro" id="IPR041426">
    <property type="entry name" value="Mos1_HTH"/>
</dbReference>
<accession>A0A183FF38</accession>
<dbReference type="GO" id="GO:0003697">
    <property type="term" value="F:single-stranded DNA binding"/>
    <property type="evidence" value="ECO:0007669"/>
    <property type="project" value="TreeGrafter"/>
</dbReference>
<dbReference type="GO" id="GO:0046975">
    <property type="term" value="F:histone H3K36 methyltransferase activity"/>
    <property type="evidence" value="ECO:0007669"/>
    <property type="project" value="TreeGrafter"/>
</dbReference>
<dbReference type="GO" id="GO:0006303">
    <property type="term" value="P:double-strand break repair via nonhomologous end joining"/>
    <property type="evidence" value="ECO:0007669"/>
    <property type="project" value="TreeGrafter"/>
</dbReference>
<dbReference type="GO" id="GO:0035861">
    <property type="term" value="C:site of double-strand break"/>
    <property type="evidence" value="ECO:0007669"/>
    <property type="project" value="TreeGrafter"/>
</dbReference>
<evidence type="ECO:0000256" key="1">
    <source>
        <dbReference type="SAM" id="MobiDB-lite"/>
    </source>
</evidence>
<keyword evidence="4" id="KW-1185">Reference proteome</keyword>
<name>A0A183FF38_HELPZ</name>
<dbReference type="OrthoDB" id="5869492at2759"/>
<dbReference type="PANTHER" id="PTHR46060:SF2">
    <property type="entry name" value="HISTONE-LYSINE N-METHYLTRANSFERASE SETMAR"/>
    <property type="match status" value="1"/>
</dbReference>